<evidence type="ECO:0000313" key="2">
    <source>
        <dbReference type="Proteomes" id="UP000191691"/>
    </source>
</evidence>
<gene>
    <name evidence="1" type="ORF">PENNAL_c0662G05461</name>
</gene>
<dbReference type="AlphaFoldDB" id="A0A1V6V0B3"/>
<reference evidence="2" key="1">
    <citation type="journal article" date="2017" name="Nat. Microbiol.">
        <title>Global analysis of biosynthetic gene clusters reveals vast potential of secondary metabolite production in Penicillium species.</title>
        <authorList>
            <person name="Nielsen J.C."/>
            <person name="Grijseels S."/>
            <person name="Prigent S."/>
            <person name="Ji B."/>
            <person name="Dainat J."/>
            <person name="Nielsen K.F."/>
            <person name="Frisvad J.C."/>
            <person name="Workman M."/>
            <person name="Nielsen J."/>
        </authorList>
    </citation>
    <scope>NUCLEOTIDE SEQUENCE [LARGE SCALE GENOMIC DNA]</scope>
    <source>
        <strain evidence="2">IBT 13039</strain>
    </source>
</reference>
<keyword evidence="2" id="KW-1185">Reference proteome</keyword>
<feature type="non-terminal residue" evidence="1">
    <location>
        <position position="1"/>
    </location>
</feature>
<feature type="non-terminal residue" evidence="1">
    <location>
        <position position="116"/>
    </location>
</feature>
<proteinExistence type="predicted"/>
<accession>A0A1V6V0B3</accession>
<sequence length="116" mass="12728">IPFQYVDAGAPEVLGTFQTPRLAAPRPAAPSNRSLPLILSHRIVLYTEILRHGKRAEDEDGRGDGEGDVEQAVVKLAVVTPRLEDRDVVEDAVDAVEDVVEDVETARGDLHEKHIQ</sequence>
<protein>
    <submittedName>
        <fullName evidence="1">Uncharacterized protein</fullName>
    </submittedName>
</protein>
<evidence type="ECO:0000313" key="1">
    <source>
        <dbReference type="EMBL" id="OQE44086.1"/>
    </source>
</evidence>
<dbReference type="EMBL" id="MOOB01000662">
    <property type="protein sequence ID" value="OQE44086.1"/>
    <property type="molecule type" value="Genomic_DNA"/>
</dbReference>
<name>A0A1V6V0B3_PENNA</name>
<dbReference type="OMA" id="RQARSNC"/>
<comment type="caution">
    <text evidence="1">The sequence shown here is derived from an EMBL/GenBank/DDBJ whole genome shotgun (WGS) entry which is preliminary data.</text>
</comment>
<organism evidence="1 2">
    <name type="scientific">Penicillium nalgiovense</name>
    <dbReference type="NCBI Taxonomy" id="60175"/>
    <lineage>
        <taxon>Eukaryota</taxon>
        <taxon>Fungi</taxon>
        <taxon>Dikarya</taxon>
        <taxon>Ascomycota</taxon>
        <taxon>Pezizomycotina</taxon>
        <taxon>Eurotiomycetes</taxon>
        <taxon>Eurotiomycetidae</taxon>
        <taxon>Eurotiales</taxon>
        <taxon>Aspergillaceae</taxon>
        <taxon>Penicillium</taxon>
    </lineage>
</organism>
<dbReference type="Proteomes" id="UP000191691">
    <property type="component" value="Unassembled WGS sequence"/>
</dbReference>